<dbReference type="AlphaFoldDB" id="X1S4S2"/>
<evidence type="ECO:0000313" key="1">
    <source>
        <dbReference type="EMBL" id="GAI87903.1"/>
    </source>
</evidence>
<accession>X1S4S2</accession>
<dbReference type="EMBL" id="BARW01007542">
    <property type="protein sequence ID" value="GAI87903.1"/>
    <property type="molecule type" value="Genomic_DNA"/>
</dbReference>
<comment type="caution">
    <text evidence="1">The sequence shown here is derived from an EMBL/GenBank/DDBJ whole genome shotgun (WGS) entry which is preliminary data.</text>
</comment>
<reference evidence="1" key="1">
    <citation type="journal article" date="2014" name="Front. Microbiol.">
        <title>High frequency of phylogenetically diverse reductive dehalogenase-homologous genes in deep subseafloor sedimentary metagenomes.</title>
        <authorList>
            <person name="Kawai M."/>
            <person name="Futagami T."/>
            <person name="Toyoda A."/>
            <person name="Takaki Y."/>
            <person name="Nishi S."/>
            <person name="Hori S."/>
            <person name="Arai W."/>
            <person name="Tsubouchi T."/>
            <person name="Morono Y."/>
            <person name="Uchiyama I."/>
            <person name="Ito T."/>
            <person name="Fujiyama A."/>
            <person name="Inagaki F."/>
            <person name="Takami H."/>
        </authorList>
    </citation>
    <scope>NUCLEOTIDE SEQUENCE</scope>
    <source>
        <strain evidence="1">Expedition CK06-06</strain>
    </source>
</reference>
<proteinExistence type="predicted"/>
<sequence length="325" mass="37702">VNEKLEKLGYSDDDISSIKEIFPFFPGVGDLVRFAVREVYYPDYVSKYGLDDEYPTEYEEAAKKAGLPPEQAKNYWRAHWELPSILQGYEMLHRGVIGAEELGDLFKAVDIMPYWRSRLEAISYRVLSRVDVRRMFDVGVLDEAGVLEAYKHLGYNDDDAQKMTDFTIKFYLQKEKDLTKTDILDGYQRQYFASGEATEMLENLGYDIDEAGYYLAKADYKEALAQKKEILKLVEGQFKTGIVSENDVISLLGAEGFETGEVEYHLLKWKPTLKIKTSKPEKGDLKKWCLKKIMSREDFITEMRSLGFADRYINYYLQELGKRII</sequence>
<gene>
    <name evidence="1" type="ORF">S12H4_15667</name>
</gene>
<protein>
    <submittedName>
        <fullName evidence="1">Uncharacterized protein</fullName>
    </submittedName>
</protein>
<organism evidence="1">
    <name type="scientific">marine sediment metagenome</name>
    <dbReference type="NCBI Taxonomy" id="412755"/>
    <lineage>
        <taxon>unclassified sequences</taxon>
        <taxon>metagenomes</taxon>
        <taxon>ecological metagenomes</taxon>
    </lineage>
</organism>
<feature type="non-terminal residue" evidence="1">
    <location>
        <position position="1"/>
    </location>
</feature>
<name>X1S4S2_9ZZZZ</name>